<protein>
    <submittedName>
        <fullName evidence="1">Uncharacterized protein</fullName>
    </submittedName>
</protein>
<dbReference type="AlphaFoldDB" id="A0AAP0HN70"/>
<gene>
    <name evidence="1" type="ORF">Sjap_023673</name>
</gene>
<name>A0AAP0HN70_9MAGN</name>
<proteinExistence type="predicted"/>
<comment type="caution">
    <text evidence="1">The sequence shown here is derived from an EMBL/GenBank/DDBJ whole genome shotgun (WGS) entry which is preliminary data.</text>
</comment>
<dbReference type="EMBL" id="JBBNAE010000010">
    <property type="protein sequence ID" value="KAK9090496.1"/>
    <property type="molecule type" value="Genomic_DNA"/>
</dbReference>
<evidence type="ECO:0000313" key="1">
    <source>
        <dbReference type="EMBL" id="KAK9090496.1"/>
    </source>
</evidence>
<dbReference type="Proteomes" id="UP001417504">
    <property type="component" value="Unassembled WGS sequence"/>
</dbReference>
<sequence length="92" mass="10374">MGEGSCGSLDEVGRDRTVGRGWMAWSVLERVVYLWECGSKRVRQAFECVLASNTDMDASREDAGPIMRIRSVRIRSRYEQGKMKARGISVTD</sequence>
<organism evidence="1 2">
    <name type="scientific">Stephania japonica</name>
    <dbReference type="NCBI Taxonomy" id="461633"/>
    <lineage>
        <taxon>Eukaryota</taxon>
        <taxon>Viridiplantae</taxon>
        <taxon>Streptophyta</taxon>
        <taxon>Embryophyta</taxon>
        <taxon>Tracheophyta</taxon>
        <taxon>Spermatophyta</taxon>
        <taxon>Magnoliopsida</taxon>
        <taxon>Ranunculales</taxon>
        <taxon>Menispermaceae</taxon>
        <taxon>Menispermoideae</taxon>
        <taxon>Cissampelideae</taxon>
        <taxon>Stephania</taxon>
    </lineage>
</organism>
<accession>A0AAP0HN70</accession>
<keyword evidence="2" id="KW-1185">Reference proteome</keyword>
<reference evidence="1 2" key="1">
    <citation type="submission" date="2024-01" db="EMBL/GenBank/DDBJ databases">
        <title>Genome assemblies of Stephania.</title>
        <authorList>
            <person name="Yang L."/>
        </authorList>
    </citation>
    <scope>NUCLEOTIDE SEQUENCE [LARGE SCALE GENOMIC DNA]</scope>
    <source>
        <strain evidence="1">QJT</strain>
        <tissue evidence="1">Leaf</tissue>
    </source>
</reference>
<evidence type="ECO:0000313" key="2">
    <source>
        <dbReference type="Proteomes" id="UP001417504"/>
    </source>
</evidence>